<organism evidence="1 2">
    <name type="scientific">Schaedlerella arabinosiphila</name>
    <dbReference type="NCBI Taxonomy" id="2044587"/>
    <lineage>
        <taxon>Bacteria</taxon>
        <taxon>Bacillati</taxon>
        <taxon>Bacillota</taxon>
        <taxon>Clostridia</taxon>
        <taxon>Lachnospirales</taxon>
        <taxon>Lachnospiraceae</taxon>
        <taxon>Schaedlerella</taxon>
    </lineage>
</organism>
<dbReference type="RefSeq" id="WP_125126380.1">
    <property type="nucleotide sequence ID" value="NZ_RHJS01000002.1"/>
</dbReference>
<dbReference type="Pfam" id="PF12784">
    <property type="entry name" value="PDDEXK_2"/>
    <property type="match status" value="1"/>
</dbReference>
<dbReference type="InterPro" id="IPR010106">
    <property type="entry name" value="RpnA"/>
</dbReference>
<name>A0A426DD04_9FIRM</name>
<keyword evidence="2" id="KW-1185">Reference proteome</keyword>
<dbReference type="Proteomes" id="UP000274920">
    <property type="component" value="Unassembled WGS sequence"/>
</dbReference>
<accession>A0A426DD04</accession>
<gene>
    <name evidence="1" type="ORF">EBB54_03590</name>
</gene>
<reference evidence="1" key="1">
    <citation type="submission" date="2018-10" db="EMBL/GenBank/DDBJ databases">
        <title>Schaedlerella arabinophila gen. nov. sp. nov., isolated from the mouse intestinal tract and comparative analysis with the genome of the closely related altered Schaedler flora strain ASF502.</title>
        <authorList>
            <person name="Miyake S."/>
            <person name="Soh M."/>
            <person name="Seedorf H."/>
        </authorList>
    </citation>
    <scope>NUCLEOTIDE SEQUENCE [LARGE SCALE GENOMIC DNA]</scope>
    <source>
        <strain evidence="1">DSM 106076</strain>
    </source>
</reference>
<dbReference type="NCBIfam" id="TIGR01784">
    <property type="entry name" value="T_den_put_tspse"/>
    <property type="match status" value="1"/>
</dbReference>
<proteinExistence type="predicted"/>
<dbReference type="EMBL" id="RHJS01000002">
    <property type="protein sequence ID" value="RRK30565.1"/>
    <property type="molecule type" value="Genomic_DNA"/>
</dbReference>
<evidence type="ECO:0000313" key="1">
    <source>
        <dbReference type="EMBL" id="RRK30565.1"/>
    </source>
</evidence>
<dbReference type="AlphaFoldDB" id="A0A426DD04"/>
<sequence length="293" mass="34086">MKRKLEQLNLLDDFLFGSILSYPEIGEEFCRKILKILLNVDMDRLHIVPQKVYYGSDTDRHGARLDVYIEEEKGTGTIYDVEPDKNDDRELKLALPRRVRFYHSKIDGRSLKAGDDYSKLKQVIVLRIMSYDPFGRDRVLYTIRSKCEEDPDMDYDDGAATCFFYTKGKKGELSEEARELLRYMEDSSAGNAQSERLKEIHSMVETVRQDEEVALEYMKVYEREQMIERRGEKIGERRGEIKVVRNMSKSMTPDQISEASGLEREYIQKILMHIRNNPEESDAGIAARILAGD</sequence>
<evidence type="ECO:0000313" key="2">
    <source>
        <dbReference type="Proteomes" id="UP000274920"/>
    </source>
</evidence>
<protein>
    <submittedName>
        <fullName evidence="1">Rpn family recombination-promoting nuclease/putative transposase</fullName>
    </submittedName>
</protein>
<comment type="caution">
    <text evidence="1">The sequence shown here is derived from an EMBL/GenBank/DDBJ whole genome shotgun (WGS) entry which is preliminary data.</text>
</comment>